<gene>
    <name evidence="2" type="ORF">SAMN04490356_0917</name>
</gene>
<dbReference type="RefSeq" id="WP_093460453.1">
    <property type="nucleotide sequence ID" value="NZ_FNST01000002.1"/>
</dbReference>
<dbReference type="InterPro" id="IPR000086">
    <property type="entry name" value="NUDIX_hydrolase_dom"/>
</dbReference>
<sequence>MTTPATSSSTEDFCDHASVGVLIPSLDGLLVFERRRPPVGIAPVAGHLDQHGGPEAAAHTEVTEEVGLTVTRLHLLLEQWRPNQCGRTPTGPVGHHWWIFEAQVYGSLCPSAREVRTPRWIHPDQLQQYALRTAAYAERRLSREEFEQEPGLEPVWVRFLHDLQLLNVPARTLDRIDTVL</sequence>
<proteinExistence type="predicted"/>
<reference evidence="3" key="1">
    <citation type="submission" date="2016-10" db="EMBL/GenBank/DDBJ databases">
        <authorList>
            <person name="Varghese N."/>
            <person name="Submissions S."/>
        </authorList>
    </citation>
    <scope>NUCLEOTIDE SEQUENCE [LARGE SCALE GENOMIC DNA]</scope>
    <source>
        <strain evidence="3">DSM 40318</strain>
    </source>
</reference>
<accession>A0A1H4KR44</accession>
<evidence type="ECO:0000313" key="3">
    <source>
        <dbReference type="Proteomes" id="UP000198609"/>
    </source>
</evidence>
<protein>
    <submittedName>
        <fullName evidence="2">8-oxo-dGTP pyrophosphatase MutT, NUDIX family</fullName>
    </submittedName>
</protein>
<evidence type="ECO:0000313" key="2">
    <source>
        <dbReference type="EMBL" id="SEB61004.1"/>
    </source>
</evidence>
<organism evidence="2 3">
    <name type="scientific">Streptomyces melanosporofaciens</name>
    <dbReference type="NCBI Taxonomy" id="67327"/>
    <lineage>
        <taxon>Bacteria</taxon>
        <taxon>Bacillati</taxon>
        <taxon>Actinomycetota</taxon>
        <taxon>Actinomycetes</taxon>
        <taxon>Kitasatosporales</taxon>
        <taxon>Streptomycetaceae</taxon>
        <taxon>Streptomyces</taxon>
        <taxon>Streptomyces violaceusniger group</taxon>
    </lineage>
</organism>
<dbReference type="InterPro" id="IPR015797">
    <property type="entry name" value="NUDIX_hydrolase-like_dom_sf"/>
</dbReference>
<dbReference type="SUPFAM" id="SSF55811">
    <property type="entry name" value="Nudix"/>
    <property type="match status" value="1"/>
</dbReference>
<dbReference type="Gene3D" id="3.90.79.10">
    <property type="entry name" value="Nucleoside Triphosphate Pyrophosphohydrolase"/>
    <property type="match status" value="1"/>
</dbReference>
<keyword evidence="3" id="KW-1185">Reference proteome</keyword>
<dbReference type="Pfam" id="PF00293">
    <property type="entry name" value="NUDIX"/>
    <property type="match status" value="1"/>
</dbReference>
<name>A0A1H4KR44_STRMJ</name>
<dbReference type="AlphaFoldDB" id="A0A1H4KR44"/>
<dbReference type="Proteomes" id="UP000198609">
    <property type="component" value="Unassembled WGS sequence"/>
</dbReference>
<feature type="domain" description="Nudix hydrolase" evidence="1">
    <location>
        <begin position="14"/>
        <end position="146"/>
    </location>
</feature>
<dbReference type="PROSITE" id="PS51462">
    <property type="entry name" value="NUDIX"/>
    <property type="match status" value="1"/>
</dbReference>
<evidence type="ECO:0000259" key="1">
    <source>
        <dbReference type="PROSITE" id="PS51462"/>
    </source>
</evidence>
<dbReference type="EMBL" id="FNST01000002">
    <property type="protein sequence ID" value="SEB61004.1"/>
    <property type="molecule type" value="Genomic_DNA"/>
</dbReference>